<keyword evidence="3" id="KW-1185">Reference proteome</keyword>
<accession>A0A250IF82</accession>
<feature type="domain" description="HEPN" evidence="1">
    <location>
        <begin position="10"/>
        <end position="127"/>
    </location>
</feature>
<dbReference type="EMBL" id="CP022163">
    <property type="protein sequence ID" value="ATB29801.1"/>
    <property type="molecule type" value="Genomic_DNA"/>
</dbReference>
<gene>
    <name evidence="2" type="ORF">MEBOL_003256</name>
</gene>
<dbReference type="RefSeq" id="WP_157775042.1">
    <property type="nucleotide sequence ID" value="NZ_CP022163.1"/>
</dbReference>
<dbReference type="Pfam" id="PF05168">
    <property type="entry name" value="HEPN"/>
    <property type="match status" value="1"/>
</dbReference>
<proteinExistence type="predicted"/>
<dbReference type="SUPFAM" id="SSF81593">
    <property type="entry name" value="Nucleotidyltransferase substrate binding subunit/domain"/>
    <property type="match status" value="1"/>
</dbReference>
<dbReference type="AlphaFoldDB" id="A0A250IF82"/>
<dbReference type="Proteomes" id="UP000217289">
    <property type="component" value="Chromosome"/>
</dbReference>
<name>A0A250IF82_9BACT</name>
<evidence type="ECO:0000313" key="3">
    <source>
        <dbReference type="Proteomes" id="UP000217289"/>
    </source>
</evidence>
<evidence type="ECO:0000259" key="1">
    <source>
        <dbReference type="Pfam" id="PF05168"/>
    </source>
</evidence>
<dbReference type="InterPro" id="IPR007842">
    <property type="entry name" value="HEPN_dom"/>
</dbReference>
<sequence length="128" mass="14743">MAYTPDMPTAARRLLDAARKLDSDGRADVAAYLFGLAAECALKAVAQTIPEARRDDVLYAHFPQLRTVLRDVLSSRRAQELRRLIESDRFLNEWEIKIRYARADDIRNKPVKDWEEQAVKAINLMERA</sequence>
<evidence type="ECO:0000313" key="2">
    <source>
        <dbReference type="EMBL" id="ATB29801.1"/>
    </source>
</evidence>
<dbReference type="Gene3D" id="1.20.120.330">
    <property type="entry name" value="Nucleotidyltransferases domain 2"/>
    <property type="match status" value="1"/>
</dbReference>
<dbReference type="OrthoDB" id="5517963at2"/>
<dbReference type="KEGG" id="mbd:MEBOL_003256"/>
<organism evidence="2 3">
    <name type="scientific">Melittangium boletus DSM 14713</name>
    <dbReference type="NCBI Taxonomy" id="1294270"/>
    <lineage>
        <taxon>Bacteria</taxon>
        <taxon>Pseudomonadati</taxon>
        <taxon>Myxococcota</taxon>
        <taxon>Myxococcia</taxon>
        <taxon>Myxococcales</taxon>
        <taxon>Cystobacterineae</taxon>
        <taxon>Archangiaceae</taxon>
        <taxon>Melittangium</taxon>
    </lineage>
</organism>
<reference evidence="2 3" key="1">
    <citation type="submission" date="2017-06" db="EMBL/GenBank/DDBJ databases">
        <authorList>
            <person name="Kim H.J."/>
            <person name="Triplett B.A."/>
        </authorList>
    </citation>
    <scope>NUCLEOTIDE SEQUENCE [LARGE SCALE GENOMIC DNA]</scope>
    <source>
        <strain evidence="2 3">DSM 14713</strain>
    </source>
</reference>
<protein>
    <recommendedName>
        <fullName evidence="1">HEPN domain-containing protein</fullName>
    </recommendedName>
</protein>